<evidence type="ECO:0000313" key="3">
    <source>
        <dbReference type="Proteomes" id="UP000177081"/>
    </source>
</evidence>
<dbReference type="EMBL" id="MHUI01000003">
    <property type="protein sequence ID" value="OHA75876.1"/>
    <property type="molecule type" value="Genomic_DNA"/>
</dbReference>
<reference evidence="2 3" key="1">
    <citation type="journal article" date="2016" name="Nat. Commun.">
        <title>Thousands of microbial genomes shed light on interconnected biogeochemical processes in an aquifer system.</title>
        <authorList>
            <person name="Anantharaman K."/>
            <person name="Brown C.T."/>
            <person name="Hug L.A."/>
            <person name="Sharon I."/>
            <person name="Castelle C.J."/>
            <person name="Probst A.J."/>
            <person name="Thomas B.C."/>
            <person name="Singh A."/>
            <person name="Wilkins M.J."/>
            <person name="Karaoz U."/>
            <person name="Brodie E.L."/>
            <person name="Williams K.H."/>
            <person name="Hubbard S.S."/>
            <person name="Banfield J.F."/>
        </authorList>
    </citation>
    <scope>NUCLEOTIDE SEQUENCE [LARGE SCALE GENOMIC DNA]</scope>
</reference>
<name>A0A1G2RSQ4_9BACT</name>
<evidence type="ECO:0000256" key="1">
    <source>
        <dbReference type="ARBA" id="ARBA00022649"/>
    </source>
</evidence>
<dbReference type="Pfam" id="PF05016">
    <property type="entry name" value="ParE_toxin"/>
    <property type="match status" value="1"/>
</dbReference>
<evidence type="ECO:0000313" key="2">
    <source>
        <dbReference type="EMBL" id="OHA75876.1"/>
    </source>
</evidence>
<protein>
    <recommendedName>
        <fullName evidence="4">Plasmid stabilization protein</fullName>
    </recommendedName>
</protein>
<comment type="caution">
    <text evidence="2">The sequence shown here is derived from an EMBL/GenBank/DDBJ whole genome shotgun (WGS) entry which is preliminary data.</text>
</comment>
<proteinExistence type="predicted"/>
<sequence>MKILISAKVFKQLNKLPESIRKLVVQKIEGLAQSSQNLNIKKLSGRDGFRLGAGNHRIIYKNLNRDEIIILSVKHRKDAYRR</sequence>
<evidence type="ECO:0008006" key="4">
    <source>
        <dbReference type="Google" id="ProtNLM"/>
    </source>
</evidence>
<dbReference type="InterPro" id="IPR052747">
    <property type="entry name" value="TA_system_RelE_toxin"/>
</dbReference>
<dbReference type="PANTHER" id="PTHR38813">
    <property type="match status" value="1"/>
</dbReference>
<dbReference type="InterPro" id="IPR007712">
    <property type="entry name" value="RelE/ParE_toxin"/>
</dbReference>
<dbReference type="AlphaFoldDB" id="A0A1G2RSQ4"/>
<dbReference type="Proteomes" id="UP000177081">
    <property type="component" value="Unassembled WGS sequence"/>
</dbReference>
<dbReference type="InterPro" id="IPR035093">
    <property type="entry name" value="RelE/ParE_toxin_dom_sf"/>
</dbReference>
<organism evidence="2 3">
    <name type="scientific">Candidatus Wildermuthbacteria bacterium RIFCSPLOWO2_01_FULL_48_35</name>
    <dbReference type="NCBI Taxonomy" id="1802463"/>
    <lineage>
        <taxon>Bacteria</taxon>
        <taxon>Candidatus Wildermuthiibacteriota</taxon>
    </lineage>
</organism>
<gene>
    <name evidence="2" type="ORF">A3A32_02580</name>
</gene>
<dbReference type="PANTHER" id="PTHR38813:SF1">
    <property type="entry name" value="TOXIN RELE1-RELATED"/>
    <property type="match status" value="1"/>
</dbReference>
<dbReference type="SUPFAM" id="SSF143011">
    <property type="entry name" value="RelE-like"/>
    <property type="match status" value="1"/>
</dbReference>
<keyword evidence="1" id="KW-1277">Toxin-antitoxin system</keyword>
<dbReference type="Gene3D" id="3.30.2310.20">
    <property type="entry name" value="RelE-like"/>
    <property type="match status" value="1"/>
</dbReference>
<accession>A0A1G2RSQ4</accession>